<evidence type="ECO:0000256" key="4">
    <source>
        <dbReference type="ARBA" id="ARBA00038356"/>
    </source>
</evidence>
<accession>A0A9P0AK60</accession>
<sequence>MSFFYFPEMGDSDLKRKFFSDGFLVIEDFFNDEEVTELKKAGLELTQNALSESKKTVFNTINLEQNKETYFLESSDKISYFFEEGALGENGELLVDVSKSLNKVAHALHWLHPIFRQATFHPKVKQLSSEIGLVEPRVVQSMYIYKNPGLGSEVISHQDATYLYTEPQQIYGFWFPLEDATIENGCLWFIPGSHKSGVHRRYIRNPDKSSNELLINDKPTPHYPASAFRAVPVKKGACVLIHGQVVHRSEHNRSDKSRHAYTFHIHDAHQSQWSPDNWLQIDNEFPLLYAN</sequence>
<protein>
    <submittedName>
        <fullName evidence="5">Uncharacterized protein</fullName>
    </submittedName>
</protein>
<keyword evidence="2" id="KW-0479">Metal-binding</keyword>
<dbReference type="Gene3D" id="2.60.120.620">
    <property type="entry name" value="q2cbj1_9rhob like domain"/>
    <property type="match status" value="1"/>
</dbReference>
<dbReference type="GO" id="GO:0046872">
    <property type="term" value="F:metal ion binding"/>
    <property type="evidence" value="ECO:0007669"/>
    <property type="project" value="UniProtKB-KW"/>
</dbReference>
<comment type="cofactor">
    <cofactor evidence="1">
        <name>Fe cation</name>
        <dbReference type="ChEBI" id="CHEBI:24875"/>
    </cofactor>
</comment>
<name>A0A9P0AK60_BEMTA</name>
<evidence type="ECO:0000256" key="1">
    <source>
        <dbReference type="ARBA" id="ARBA00001962"/>
    </source>
</evidence>
<dbReference type="PANTHER" id="PTHR20883">
    <property type="entry name" value="PHYTANOYL-COA DIOXYGENASE DOMAIN CONTAINING 1"/>
    <property type="match status" value="1"/>
</dbReference>
<evidence type="ECO:0000313" key="6">
    <source>
        <dbReference type="Proteomes" id="UP001152759"/>
    </source>
</evidence>
<dbReference type="Proteomes" id="UP001152759">
    <property type="component" value="Chromosome 6"/>
</dbReference>
<organism evidence="5 6">
    <name type="scientific">Bemisia tabaci</name>
    <name type="common">Sweetpotato whitefly</name>
    <name type="synonym">Aleurodes tabaci</name>
    <dbReference type="NCBI Taxonomy" id="7038"/>
    <lineage>
        <taxon>Eukaryota</taxon>
        <taxon>Metazoa</taxon>
        <taxon>Ecdysozoa</taxon>
        <taxon>Arthropoda</taxon>
        <taxon>Hexapoda</taxon>
        <taxon>Insecta</taxon>
        <taxon>Pterygota</taxon>
        <taxon>Neoptera</taxon>
        <taxon>Paraneoptera</taxon>
        <taxon>Hemiptera</taxon>
        <taxon>Sternorrhyncha</taxon>
        <taxon>Aleyrodoidea</taxon>
        <taxon>Aleyrodidae</taxon>
        <taxon>Aleyrodinae</taxon>
        <taxon>Bemisia</taxon>
    </lineage>
</organism>
<gene>
    <name evidence="5" type="ORF">BEMITA_LOCUS10773</name>
</gene>
<dbReference type="AlphaFoldDB" id="A0A9P0AK60"/>
<dbReference type="InterPro" id="IPR008775">
    <property type="entry name" value="Phytyl_CoA_dOase-like"/>
</dbReference>
<reference evidence="5" key="1">
    <citation type="submission" date="2021-12" db="EMBL/GenBank/DDBJ databases">
        <authorList>
            <person name="King R."/>
        </authorList>
    </citation>
    <scope>NUCLEOTIDE SEQUENCE</scope>
</reference>
<evidence type="ECO:0000256" key="3">
    <source>
        <dbReference type="ARBA" id="ARBA00023004"/>
    </source>
</evidence>
<evidence type="ECO:0000313" key="5">
    <source>
        <dbReference type="EMBL" id="CAH0392230.1"/>
    </source>
</evidence>
<evidence type="ECO:0000256" key="2">
    <source>
        <dbReference type="ARBA" id="ARBA00022723"/>
    </source>
</evidence>
<dbReference type="SUPFAM" id="SSF51197">
    <property type="entry name" value="Clavaminate synthase-like"/>
    <property type="match status" value="1"/>
</dbReference>
<dbReference type="KEGG" id="btab:109036473"/>
<proteinExistence type="inferred from homology"/>
<dbReference type="Pfam" id="PF05721">
    <property type="entry name" value="PhyH"/>
    <property type="match status" value="1"/>
</dbReference>
<keyword evidence="6" id="KW-1185">Reference proteome</keyword>
<comment type="similarity">
    <text evidence="4">Belongs to the PhyH family. PHYHD1 subfamily.</text>
</comment>
<dbReference type="EMBL" id="OU963867">
    <property type="protein sequence ID" value="CAH0392230.1"/>
    <property type="molecule type" value="Genomic_DNA"/>
</dbReference>
<keyword evidence="3" id="KW-0408">Iron</keyword>
<dbReference type="PANTHER" id="PTHR20883:SF15">
    <property type="entry name" value="PHYTANOYL-COA DIOXYGENASE DOMAIN-CONTAINING PROTEIN 1"/>
    <property type="match status" value="1"/>
</dbReference>